<name>A0A502BWM9_9GAMM</name>
<evidence type="ECO:0000313" key="4">
    <source>
        <dbReference type="EMBL" id="TPG04933.1"/>
    </source>
</evidence>
<dbReference type="Gene3D" id="1.25.40.20">
    <property type="entry name" value="Ankyrin repeat-containing domain"/>
    <property type="match status" value="3"/>
</dbReference>
<keyword evidence="5" id="KW-1185">Reference proteome</keyword>
<evidence type="ECO:0000256" key="1">
    <source>
        <dbReference type="ARBA" id="ARBA00022737"/>
    </source>
</evidence>
<dbReference type="InterPro" id="IPR002110">
    <property type="entry name" value="Ankyrin_rpt"/>
</dbReference>
<keyword evidence="2 3" id="KW-0040">ANK repeat</keyword>
<dbReference type="SUPFAM" id="SSF48403">
    <property type="entry name" value="Ankyrin repeat"/>
    <property type="match status" value="2"/>
</dbReference>
<reference evidence="4 5" key="1">
    <citation type="journal article" date="2019" name="Environ. Microbiol.">
        <title>Species interactions and distinct microbial communities in high Arctic permafrost affected cryosols are associated with the CH4 and CO2 gas fluxes.</title>
        <authorList>
            <person name="Altshuler I."/>
            <person name="Hamel J."/>
            <person name="Turney S."/>
            <person name="Magnuson E."/>
            <person name="Levesque R."/>
            <person name="Greer C."/>
            <person name="Whyte L.G."/>
        </authorList>
    </citation>
    <scope>NUCLEOTIDE SEQUENCE [LARGE SCALE GENOMIC DNA]</scope>
    <source>
        <strain evidence="4 5">S13Y</strain>
    </source>
</reference>
<dbReference type="PROSITE" id="PS50088">
    <property type="entry name" value="ANK_REPEAT"/>
    <property type="match status" value="3"/>
</dbReference>
<proteinExistence type="predicted"/>
<dbReference type="InterPro" id="IPR036770">
    <property type="entry name" value="Ankyrin_rpt-contain_sf"/>
</dbReference>
<dbReference type="SMART" id="SM00248">
    <property type="entry name" value="ANK"/>
    <property type="match status" value="7"/>
</dbReference>
<feature type="repeat" description="ANK" evidence="3">
    <location>
        <begin position="412"/>
        <end position="444"/>
    </location>
</feature>
<dbReference type="Proteomes" id="UP000319486">
    <property type="component" value="Unassembled WGS sequence"/>
</dbReference>
<dbReference type="Pfam" id="PF12796">
    <property type="entry name" value="Ank_2"/>
    <property type="match status" value="2"/>
</dbReference>
<evidence type="ECO:0000256" key="3">
    <source>
        <dbReference type="PROSITE-ProRule" id="PRU00023"/>
    </source>
</evidence>
<dbReference type="AlphaFoldDB" id="A0A502BWM9"/>
<keyword evidence="1" id="KW-0677">Repeat</keyword>
<dbReference type="PROSITE" id="PS50297">
    <property type="entry name" value="ANK_REP_REGION"/>
    <property type="match status" value="2"/>
</dbReference>
<protein>
    <submittedName>
        <fullName evidence="4">Ankyrin repeat domain-containing protein</fullName>
    </submittedName>
</protein>
<organism evidence="4 5">
    <name type="scientific">Rhodanobacter glycinis</name>
    <dbReference type="NCBI Taxonomy" id="582702"/>
    <lineage>
        <taxon>Bacteria</taxon>
        <taxon>Pseudomonadati</taxon>
        <taxon>Pseudomonadota</taxon>
        <taxon>Gammaproteobacteria</taxon>
        <taxon>Lysobacterales</taxon>
        <taxon>Rhodanobacteraceae</taxon>
        <taxon>Rhodanobacter</taxon>
    </lineage>
</organism>
<sequence>MLASLRTAGLCMEVVVMTHRILPDRPDIDQLKRQAKELKRLATGGDPAALERFRILPAFAHLPMDALAGVSLALHDAQSVMAREHGFPSWKALAERIEELTLQGDEAVVAFVEAATDGRSGRARRLLERYPDLSRVSFHAALVLGDAARVEALLAENPRLAQEQGGPRDWRPLHYICHTALHAAGLADPDGLVAIARRLLALGEDVQLRFPWKHHGVHRPVLWGAMLVTGSLPVAEVLLEAGADPDDGVTLPILASAGDIAKLDFLHAHGASANQRWATDGAATLYAILQWSNAIDGVRWLLDHGADPDPVFEPNGESPMHAAATRGDVALVELLAARGADLSRRRADGYSPYALAAMNGNRAVAEWLALHGASEALELVDQLIATASRGDRVAVDAMLAGHPALRTQIRPDHYAALYRAAEQGDADAIDALLACGLDPDRGDEEIGKTALHCAAMSGQVEAARLLLARGASTAVRDLEFHAQPLVWAAEGSRMSEGRCGDHEAVGRLLLDAGSPVEWRSDQEPSDAVLEIIDAWRRERR</sequence>
<dbReference type="PANTHER" id="PTHR24198">
    <property type="entry name" value="ANKYRIN REPEAT AND PROTEIN KINASE DOMAIN-CONTAINING PROTEIN"/>
    <property type="match status" value="1"/>
</dbReference>
<dbReference type="EMBL" id="RCZO01000011">
    <property type="protein sequence ID" value="TPG04933.1"/>
    <property type="molecule type" value="Genomic_DNA"/>
</dbReference>
<evidence type="ECO:0000256" key="2">
    <source>
        <dbReference type="ARBA" id="ARBA00023043"/>
    </source>
</evidence>
<comment type="caution">
    <text evidence="4">The sequence shown here is derived from an EMBL/GenBank/DDBJ whole genome shotgun (WGS) entry which is preliminary data.</text>
</comment>
<feature type="repeat" description="ANK" evidence="3">
    <location>
        <begin position="315"/>
        <end position="347"/>
    </location>
</feature>
<evidence type="ECO:0000313" key="5">
    <source>
        <dbReference type="Proteomes" id="UP000319486"/>
    </source>
</evidence>
<gene>
    <name evidence="4" type="ORF">EAH88_16300</name>
</gene>
<feature type="repeat" description="ANK" evidence="3">
    <location>
        <begin position="446"/>
        <end position="478"/>
    </location>
</feature>
<dbReference type="PANTHER" id="PTHR24198:SF165">
    <property type="entry name" value="ANKYRIN REPEAT-CONTAINING PROTEIN-RELATED"/>
    <property type="match status" value="1"/>
</dbReference>
<accession>A0A502BWM9</accession>